<reference evidence="1 2" key="1">
    <citation type="submission" date="2006-09" db="EMBL/GenBank/DDBJ databases">
        <title>Sequence and annotation of the 288-kb ATCV-1 virus that infects an endosymbiotic Chlorella strain of the heliozoon Acanthocystis turfacea.</title>
        <authorList>
            <person name="Fitzgerald L.A."/>
            <person name="Graves M.V."/>
            <person name="Li X."/>
            <person name="Pfitzner A.J.P."/>
            <person name="Hartigan J."/>
            <person name="Van Etten J.L."/>
        </authorList>
    </citation>
    <scope>NUCLEOTIDE SEQUENCE [LARGE SCALE GENOMIC DNA]</scope>
    <source>
        <strain evidence="1 2">ATCV-1</strain>
    </source>
</reference>
<name>A7K878_9PHYC</name>
<dbReference type="Proteomes" id="UP000202420">
    <property type="component" value="Segment"/>
</dbReference>
<gene>
    <name evidence="1" type="primary">z118R</name>
    <name evidence="1" type="ORF">ATCV1_z118R</name>
</gene>
<keyword evidence="2" id="KW-1185">Reference proteome</keyword>
<dbReference type="GeneID" id="5470474"/>
<protein>
    <submittedName>
        <fullName evidence="1">Uncharacterized protein z118R</fullName>
    </submittedName>
</protein>
<sequence length="112" mass="12811">MRIAIKSQYCLISYKCICNHISKDVDLATDCYVASQESHIRNVALDGDDVCHICICAYDISSYINVLHARCNYPGKLRPVSEVICCRHICVLRKPHVRNVSERRNDVRNVCI</sequence>
<evidence type="ECO:0000313" key="1">
    <source>
        <dbReference type="EMBL" id="ABT16252.1"/>
    </source>
</evidence>
<accession>A7K878</accession>
<proteinExistence type="predicted"/>
<organism evidence="1 2">
    <name type="scientific">Chlorovirus heliozoae</name>
    <dbReference type="NCBI Taxonomy" id="322019"/>
    <lineage>
        <taxon>Viruses</taxon>
        <taxon>Varidnaviria</taxon>
        <taxon>Bamfordvirae</taxon>
        <taxon>Nucleocytoviricota</taxon>
        <taxon>Megaviricetes</taxon>
        <taxon>Algavirales</taxon>
        <taxon>Phycodnaviridae</taxon>
        <taxon>Chlorovirus</taxon>
    </lineage>
</organism>
<evidence type="ECO:0000313" key="2">
    <source>
        <dbReference type="Proteomes" id="UP000202420"/>
    </source>
</evidence>
<dbReference type="KEGG" id="vg:5470474"/>
<dbReference type="EMBL" id="EF101928">
    <property type="protein sequence ID" value="ABT16252.1"/>
    <property type="molecule type" value="Genomic_DNA"/>
</dbReference>
<dbReference type="RefSeq" id="YP_001426599.1">
    <property type="nucleotide sequence ID" value="NC_008724.1"/>
</dbReference>